<evidence type="ECO:0000256" key="3">
    <source>
        <dbReference type="ARBA" id="ARBA00023306"/>
    </source>
</evidence>
<dbReference type="OrthoDB" id="5590282at2759"/>
<dbReference type="Proteomes" id="UP000770661">
    <property type="component" value="Unassembled WGS sequence"/>
</dbReference>
<dbReference type="PANTHER" id="PTHR10177">
    <property type="entry name" value="CYCLINS"/>
    <property type="match status" value="1"/>
</dbReference>
<organism evidence="7 8">
    <name type="scientific">Chionoecetes opilio</name>
    <name type="common">Atlantic snow crab</name>
    <name type="synonym">Cancer opilio</name>
    <dbReference type="NCBI Taxonomy" id="41210"/>
    <lineage>
        <taxon>Eukaryota</taxon>
        <taxon>Metazoa</taxon>
        <taxon>Ecdysozoa</taxon>
        <taxon>Arthropoda</taxon>
        <taxon>Crustacea</taxon>
        <taxon>Multicrustacea</taxon>
        <taxon>Malacostraca</taxon>
        <taxon>Eumalacostraca</taxon>
        <taxon>Eucarida</taxon>
        <taxon>Decapoda</taxon>
        <taxon>Pleocyemata</taxon>
        <taxon>Brachyura</taxon>
        <taxon>Eubrachyura</taxon>
        <taxon>Majoidea</taxon>
        <taxon>Majidae</taxon>
        <taxon>Chionoecetes</taxon>
    </lineage>
</organism>
<proteinExistence type="inferred from homology"/>
<evidence type="ECO:0000256" key="1">
    <source>
        <dbReference type="ARBA" id="ARBA00022618"/>
    </source>
</evidence>
<dbReference type="PIRSF" id="PIRSF001771">
    <property type="entry name" value="Cyclin_A_B_D_E"/>
    <property type="match status" value="1"/>
</dbReference>
<evidence type="ECO:0000259" key="6">
    <source>
        <dbReference type="SMART" id="SM01332"/>
    </source>
</evidence>
<sequence>MTFLHQAIEKLSEGGKKGTNKKVPRLKRSRSTVSLIKAAAGKVGATKKEAVQLSSIKVKGEQLAEVQIKDIQEKSTSEGSNSHIKELSKDVSFCESLPSSLDTAASQESKASMDDSALYITASEGRFVLTSHSPLHAKDIAPPVQKEEEEEDTKKDLPEGVEDFDLEMKEDPTAVADYAHNIFKYYQEREKKFVIVKYIDKQPDVMRSMRAILVDWMVEVQESFELNHETLYLGVKILDLYLTRIVIKRDSLQLVGSTALFIACKFDERTPPYVDDFLYICDDAYNRKELLAMEIKILKKIDYDLGVPLSYRFLRRYARCAKVGMEDLTFTRYILEMSLMDYDLIDSSDSALAAAALMLSRCIKGQPSWTPTLEYYSGYKVEDIYHLTQTLHSMMCQPPKEHLNTIRNKYSHKVFYEVAKIPIPEKLPL</sequence>
<dbReference type="SMART" id="SM00385">
    <property type="entry name" value="CYCLIN"/>
    <property type="match status" value="2"/>
</dbReference>
<dbReference type="InterPro" id="IPR006671">
    <property type="entry name" value="Cyclin_N"/>
</dbReference>
<gene>
    <name evidence="7" type="primary">CycB3_1</name>
    <name evidence="7" type="ORF">GWK47_027463</name>
</gene>
<dbReference type="Pfam" id="PF02984">
    <property type="entry name" value="Cyclin_C"/>
    <property type="match status" value="1"/>
</dbReference>
<name>A0A8J8WNF1_CHIOP</name>
<keyword evidence="8" id="KW-1185">Reference proteome</keyword>
<comment type="caution">
    <text evidence="7">The sequence shown here is derived from an EMBL/GenBank/DDBJ whole genome shotgun (WGS) entry which is preliminary data.</text>
</comment>
<dbReference type="GO" id="GO:0016538">
    <property type="term" value="F:cyclin-dependent protein serine/threonine kinase regulator activity"/>
    <property type="evidence" value="ECO:0007669"/>
    <property type="project" value="InterPro"/>
</dbReference>
<keyword evidence="2 4" id="KW-0195">Cyclin</keyword>
<dbReference type="GO" id="GO:0051301">
    <property type="term" value="P:cell division"/>
    <property type="evidence" value="ECO:0007669"/>
    <property type="project" value="UniProtKB-KW"/>
</dbReference>
<dbReference type="SMART" id="SM01332">
    <property type="entry name" value="Cyclin_C"/>
    <property type="match status" value="1"/>
</dbReference>
<dbReference type="GO" id="GO:0044772">
    <property type="term" value="P:mitotic cell cycle phase transition"/>
    <property type="evidence" value="ECO:0007669"/>
    <property type="project" value="InterPro"/>
</dbReference>
<evidence type="ECO:0000259" key="5">
    <source>
        <dbReference type="SMART" id="SM00385"/>
    </source>
</evidence>
<dbReference type="FunFam" id="1.10.472.10:FF:000001">
    <property type="entry name" value="G2/mitotic-specific cyclin"/>
    <property type="match status" value="1"/>
</dbReference>
<keyword evidence="1" id="KW-0132">Cell division</keyword>
<dbReference type="SUPFAM" id="SSF47954">
    <property type="entry name" value="Cyclin-like"/>
    <property type="match status" value="2"/>
</dbReference>
<evidence type="ECO:0000256" key="2">
    <source>
        <dbReference type="ARBA" id="ARBA00023127"/>
    </source>
</evidence>
<evidence type="ECO:0000313" key="8">
    <source>
        <dbReference type="Proteomes" id="UP000770661"/>
    </source>
</evidence>
<dbReference type="InterPro" id="IPR013763">
    <property type="entry name" value="Cyclin-like_dom"/>
</dbReference>
<protein>
    <submittedName>
        <fullName evidence="7">G2/mitotic-specific cyclin-B3</fullName>
    </submittedName>
</protein>
<accession>A0A8J8WNF1</accession>
<evidence type="ECO:0000313" key="7">
    <source>
        <dbReference type="EMBL" id="KAG0693500.1"/>
    </source>
</evidence>
<reference evidence="7" key="1">
    <citation type="submission" date="2020-07" db="EMBL/GenBank/DDBJ databases">
        <title>The High-quality genome of the commercially important snow crab, Chionoecetes opilio.</title>
        <authorList>
            <person name="Jeong J.-H."/>
            <person name="Ryu S."/>
        </authorList>
    </citation>
    <scope>NUCLEOTIDE SEQUENCE</scope>
    <source>
        <strain evidence="7">MADBK_172401_WGS</strain>
        <tissue evidence="7">Digestive gland</tissue>
    </source>
</reference>
<feature type="domain" description="Cyclin-like" evidence="5">
    <location>
        <begin position="312"/>
        <end position="393"/>
    </location>
</feature>
<comment type="similarity">
    <text evidence="4">Belongs to the cyclin family.</text>
</comment>
<dbReference type="CDD" id="cd20508">
    <property type="entry name" value="CYCLIN_CCNB3_rpt1"/>
    <property type="match status" value="1"/>
</dbReference>
<dbReference type="AlphaFoldDB" id="A0A8J8WNF1"/>
<dbReference type="InterPro" id="IPR046965">
    <property type="entry name" value="Cyclin_A/B-like"/>
</dbReference>
<dbReference type="InterPro" id="IPR004367">
    <property type="entry name" value="Cyclin_C-dom"/>
</dbReference>
<keyword evidence="3" id="KW-0131">Cell cycle</keyword>
<dbReference type="Pfam" id="PF00134">
    <property type="entry name" value="Cyclin_N"/>
    <property type="match status" value="1"/>
</dbReference>
<feature type="domain" description="Cyclin C-terminal" evidence="6">
    <location>
        <begin position="308"/>
        <end position="424"/>
    </location>
</feature>
<dbReference type="InterPro" id="IPR039361">
    <property type="entry name" value="Cyclin"/>
</dbReference>
<feature type="domain" description="Cyclin-like" evidence="5">
    <location>
        <begin position="215"/>
        <end position="299"/>
    </location>
</feature>
<dbReference type="EMBL" id="JACEEZ010026301">
    <property type="protein sequence ID" value="KAG0693500.1"/>
    <property type="molecule type" value="Genomic_DNA"/>
</dbReference>
<evidence type="ECO:0000256" key="4">
    <source>
        <dbReference type="RuleBase" id="RU000383"/>
    </source>
</evidence>
<dbReference type="Gene3D" id="1.10.472.10">
    <property type="entry name" value="Cyclin-like"/>
    <property type="match status" value="2"/>
</dbReference>
<dbReference type="InterPro" id="IPR036915">
    <property type="entry name" value="Cyclin-like_sf"/>
</dbReference>